<protein>
    <recommendedName>
        <fullName evidence="3">F-box domain-containing protein</fullName>
    </recommendedName>
</protein>
<keyword evidence="2" id="KW-1185">Reference proteome</keyword>
<reference evidence="1 2" key="1">
    <citation type="submission" date="2015-05" db="EMBL/GenBank/DDBJ databases">
        <authorList>
            <person name="Wang D.B."/>
            <person name="Wang M."/>
        </authorList>
    </citation>
    <scope>NUCLEOTIDE SEQUENCE [LARGE SCALE GENOMIC DNA]</scope>
    <source>
        <strain evidence="1">VL1</strain>
    </source>
</reference>
<organism evidence="1 2">
    <name type="scientific">Verticillium longisporum</name>
    <name type="common">Verticillium dahliae var. longisporum</name>
    <dbReference type="NCBI Taxonomy" id="100787"/>
    <lineage>
        <taxon>Eukaryota</taxon>
        <taxon>Fungi</taxon>
        <taxon>Dikarya</taxon>
        <taxon>Ascomycota</taxon>
        <taxon>Pezizomycotina</taxon>
        <taxon>Sordariomycetes</taxon>
        <taxon>Hypocreomycetidae</taxon>
        <taxon>Glomerellales</taxon>
        <taxon>Plectosphaerellaceae</taxon>
        <taxon>Verticillium</taxon>
    </lineage>
</organism>
<name>A0A0G4LP72_VERLO</name>
<evidence type="ECO:0008006" key="3">
    <source>
        <dbReference type="Google" id="ProtNLM"/>
    </source>
</evidence>
<dbReference type="AlphaFoldDB" id="A0A0G4LP72"/>
<feature type="non-terminal residue" evidence="1">
    <location>
        <position position="1"/>
    </location>
</feature>
<gene>
    <name evidence="1" type="ORF">BN1708_013811</name>
</gene>
<sequence length="390" mass="42615">VPGFDLAVETSRRPWDNRQQVPTAQYQGRTSLTMAIAALIPELLRQCFVHLPREDLSNTSLVHRAWLSPSRDVYWDTLLLTLRDDSAELLVKVLGERTTVPRKIKGLTIDESEDFEDRDEKETLAWQHAVVKIMGLEEESGTGTLIVQWLKIEREDDATPWMLDQPNVNFLGVGDFVLAKAVERRDEDDEKESSGLAASAHVEAQPLNGAVHLDRVRHLNIFCGPESLAWTHLVPCLAKGSLTELKTLVYDSCDNGVIAKLVGAAAPNLLSLAISPEHPGININMSSARSLVNLSIQTGSHPHNEHVLAAAVAAVSSAPASVEHVFLGIGPDTLEPAEQPDGANALWASIDAALASMPKLRRVVGVMLIKVKQVPGPWTRGAFADYDIPE</sequence>
<accession>A0A0G4LP72</accession>
<proteinExistence type="predicted"/>
<evidence type="ECO:0000313" key="1">
    <source>
        <dbReference type="EMBL" id="CRK23802.1"/>
    </source>
</evidence>
<dbReference type="EMBL" id="CVQH01016335">
    <property type="protein sequence ID" value="CRK23802.1"/>
    <property type="molecule type" value="Genomic_DNA"/>
</dbReference>
<dbReference type="Proteomes" id="UP000044602">
    <property type="component" value="Unassembled WGS sequence"/>
</dbReference>
<evidence type="ECO:0000313" key="2">
    <source>
        <dbReference type="Proteomes" id="UP000044602"/>
    </source>
</evidence>